<organism evidence="3 4">
    <name type="scientific">Actinomadura viridis</name>
    <dbReference type="NCBI Taxonomy" id="58110"/>
    <lineage>
        <taxon>Bacteria</taxon>
        <taxon>Bacillati</taxon>
        <taxon>Actinomycetota</taxon>
        <taxon>Actinomycetes</taxon>
        <taxon>Streptosporangiales</taxon>
        <taxon>Thermomonosporaceae</taxon>
        <taxon>Actinomadura</taxon>
    </lineage>
</organism>
<evidence type="ECO:0000256" key="1">
    <source>
        <dbReference type="SAM" id="MobiDB-lite"/>
    </source>
</evidence>
<dbReference type="AlphaFoldDB" id="A0A931DD67"/>
<dbReference type="SUPFAM" id="SSF160904">
    <property type="entry name" value="Jann2411-like"/>
    <property type="match status" value="1"/>
</dbReference>
<dbReference type="PANTHER" id="PTHR35525:SF3">
    <property type="entry name" value="BLL6575 PROTEIN"/>
    <property type="match status" value="1"/>
</dbReference>
<evidence type="ECO:0000313" key="4">
    <source>
        <dbReference type="Proteomes" id="UP000614047"/>
    </source>
</evidence>
<evidence type="ECO:0000313" key="3">
    <source>
        <dbReference type="EMBL" id="MBG6087940.1"/>
    </source>
</evidence>
<comment type="caution">
    <text evidence="3">The sequence shown here is derived from an EMBL/GenBank/DDBJ whole genome shotgun (WGS) entry which is preliminary data.</text>
</comment>
<feature type="compositionally biased region" description="Basic and acidic residues" evidence="1">
    <location>
        <begin position="197"/>
        <end position="209"/>
    </location>
</feature>
<protein>
    <submittedName>
        <fullName evidence="3">RNA-binding Zn ribbon-like protein</fullName>
    </submittedName>
</protein>
<feature type="region of interest" description="Disordered" evidence="1">
    <location>
        <begin position="188"/>
        <end position="209"/>
    </location>
</feature>
<keyword evidence="4" id="KW-1185">Reference proteome</keyword>
<gene>
    <name evidence="3" type="ORF">IW256_002053</name>
</gene>
<sequence>MDGGQHPRPRAGSGASPAAVLLRDFVNTFDVESGSDAIGAPGPLAGWLADHDLVPRRTSADAADVETALVLREGLRAAMLGHLGTPPAETTPSAGDTPPAELEGAFARLPLRLDLSGDHPALVPLGTGTAAGLARLAAAVMESAADGSWSRLKVCQEGTCMWAFLDTSKNRSRSWCSMRVCGNRTKTRTYRARRRTARDGDREPGRGTS</sequence>
<dbReference type="Gene3D" id="1.10.3300.10">
    <property type="entry name" value="Jann2411-like domain"/>
    <property type="match status" value="1"/>
</dbReference>
<dbReference type="Pfam" id="PF11706">
    <property type="entry name" value="zf-CGNR"/>
    <property type="match status" value="1"/>
</dbReference>
<dbReference type="Proteomes" id="UP000614047">
    <property type="component" value="Unassembled WGS sequence"/>
</dbReference>
<proteinExistence type="predicted"/>
<dbReference type="InterPro" id="IPR021005">
    <property type="entry name" value="Znf_CGNR"/>
</dbReference>
<dbReference type="EMBL" id="JADOUA010000001">
    <property type="protein sequence ID" value="MBG6087940.1"/>
    <property type="molecule type" value="Genomic_DNA"/>
</dbReference>
<dbReference type="RefSeq" id="WP_197010731.1">
    <property type="nucleotide sequence ID" value="NZ_BAABES010000008.1"/>
</dbReference>
<dbReference type="InterPro" id="IPR010852">
    <property type="entry name" value="ABATE"/>
</dbReference>
<reference evidence="3" key="1">
    <citation type="submission" date="2020-11" db="EMBL/GenBank/DDBJ databases">
        <title>Sequencing the genomes of 1000 actinobacteria strains.</title>
        <authorList>
            <person name="Klenk H.-P."/>
        </authorList>
    </citation>
    <scope>NUCLEOTIDE SEQUENCE</scope>
    <source>
        <strain evidence="3">DSM 43175</strain>
    </source>
</reference>
<evidence type="ECO:0000259" key="2">
    <source>
        <dbReference type="Pfam" id="PF11706"/>
    </source>
</evidence>
<accession>A0A931DD67</accession>
<dbReference type="PANTHER" id="PTHR35525">
    <property type="entry name" value="BLL6575 PROTEIN"/>
    <property type="match status" value="1"/>
</dbReference>
<dbReference type="Pfam" id="PF07336">
    <property type="entry name" value="ABATE"/>
    <property type="match status" value="1"/>
</dbReference>
<feature type="domain" description="Zinc finger CGNR" evidence="2">
    <location>
        <begin position="151"/>
        <end position="194"/>
    </location>
</feature>
<dbReference type="InterPro" id="IPR023286">
    <property type="entry name" value="ABATE_dom_sf"/>
</dbReference>
<name>A0A931DD67_9ACTN</name>